<evidence type="ECO:0000313" key="2">
    <source>
        <dbReference type="EMBL" id="SCE87498.1"/>
    </source>
</evidence>
<evidence type="ECO:0000313" key="3">
    <source>
        <dbReference type="Proteomes" id="UP000183585"/>
    </source>
</evidence>
<gene>
    <name evidence="2" type="ORF">GA0070563_102524</name>
</gene>
<dbReference type="Proteomes" id="UP000183585">
    <property type="component" value="Unassembled WGS sequence"/>
</dbReference>
<feature type="compositionally biased region" description="Pro residues" evidence="1">
    <location>
        <begin position="106"/>
        <end position="116"/>
    </location>
</feature>
<name>A0A1C4VU60_9ACTN</name>
<sequence>MSVLPPLPGCGESATVRIEVYGGGGLDAAAYACAGHAAPIAAAIGAAGWSACPVPRVPESGRPCGHVYRYPTGGLADPPGDTHPRWCDRDGCAARRRHRSARLPLTPRPPAPPPGLPTADDPAADDPATKGPGFEAPAATKGPAIEALPPEPTADVALAQALVPGAGPVLVVAVGGAEPGELMLTLDQGRVLSYRLRRLLDLATATHARRAGPGGRPRNRRGRP</sequence>
<protein>
    <submittedName>
        <fullName evidence="2">Uncharacterized protein</fullName>
    </submittedName>
</protein>
<dbReference type="AlphaFoldDB" id="A0A1C4VU60"/>
<dbReference type="EMBL" id="FMCT01000002">
    <property type="protein sequence ID" value="SCE87498.1"/>
    <property type="molecule type" value="Genomic_DNA"/>
</dbReference>
<keyword evidence="3" id="KW-1185">Reference proteome</keyword>
<organism evidence="2 3">
    <name type="scientific">Micromonospora carbonacea</name>
    <dbReference type="NCBI Taxonomy" id="47853"/>
    <lineage>
        <taxon>Bacteria</taxon>
        <taxon>Bacillati</taxon>
        <taxon>Actinomycetota</taxon>
        <taxon>Actinomycetes</taxon>
        <taxon>Micromonosporales</taxon>
        <taxon>Micromonosporaceae</taxon>
        <taxon>Micromonospora</taxon>
    </lineage>
</organism>
<feature type="compositionally biased region" description="Low complexity" evidence="1">
    <location>
        <begin position="117"/>
        <end position="133"/>
    </location>
</feature>
<dbReference type="RefSeq" id="WP_141723674.1">
    <property type="nucleotide sequence ID" value="NZ_FMCT01000002.1"/>
</dbReference>
<reference evidence="3" key="1">
    <citation type="submission" date="2016-06" db="EMBL/GenBank/DDBJ databases">
        <authorList>
            <person name="Varghese N."/>
            <person name="Submissions Spin"/>
        </authorList>
    </citation>
    <scope>NUCLEOTIDE SEQUENCE [LARGE SCALE GENOMIC DNA]</scope>
    <source>
        <strain evidence="3">DSM 43168</strain>
    </source>
</reference>
<accession>A0A1C4VU60</accession>
<evidence type="ECO:0000256" key="1">
    <source>
        <dbReference type="SAM" id="MobiDB-lite"/>
    </source>
</evidence>
<feature type="region of interest" description="Disordered" evidence="1">
    <location>
        <begin position="98"/>
        <end position="144"/>
    </location>
</feature>
<proteinExistence type="predicted"/>